<reference evidence="2" key="6">
    <citation type="journal article" date="2002" name="Nature">
        <title>Analysis of the mouse transcriptome based on functional annotation of 60,770 full-length cDNAs.</title>
        <authorList>
            <consortium name="The FANTOM Consortium and the RIKEN Genome Exploration Research Group Phase I and II Team"/>
        </authorList>
    </citation>
    <scope>NUCLEOTIDE SEQUENCE</scope>
    <source>
        <strain evidence="2">C57BL/6J</strain>
        <tissue evidence="2">Lung</tissue>
        <tissue evidence="1">Testis</tissue>
    </source>
</reference>
<dbReference type="EMBL" id="AK015827">
    <property type="protein sequence ID" value="BAE43246.1"/>
    <property type="molecule type" value="mRNA"/>
</dbReference>
<reference evidence="2" key="8">
    <citation type="journal article" date="2005" name="Science">
        <title>The Transcriptional Landscape of the Mammalian Genome.</title>
        <authorList>
            <consortium name="The FANTOM Consortium"/>
            <consortium name="Riken Genome Exploration Research Group and Genome Science Group (Genome Network Project Core Group)"/>
        </authorList>
    </citation>
    <scope>NUCLEOTIDE SEQUENCE</scope>
    <source>
        <strain evidence="2">C57BL/6J</strain>
        <tissue evidence="2">Lung</tissue>
        <tissue evidence="1">Testis</tissue>
    </source>
</reference>
<evidence type="ECO:0000313" key="2">
    <source>
        <dbReference type="EMBL" id="BAE43388.1"/>
    </source>
</evidence>
<dbReference type="RNAct" id="Q3V2W7">
    <property type="molecule type" value="protein"/>
</dbReference>
<dbReference type="HOGENOM" id="CLU_2995966_0_0_1"/>
<name>Q3V2W7_MOUSE</name>
<accession>Q3V2W7</accession>
<reference evidence="2" key="2">
    <citation type="journal article" date="2000" name="Genome Res.">
        <title>Normalization and subtraction of cap-trapper-selected cDNAs to prepare full-length cDNA libraries for rapid discovery of new genes.</title>
        <authorList>
            <person name="Carninci P."/>
            <person name="Shibata Y."/>
            <person name="Hayatsu N."/>
            <person name="Sugahara Y."/>
            <person name="Shibata K."/>
            <person name="Itoh M."/>
            <person name="Konno H."/>
            <person name="Okazaki Y."/>
            <person name="Muramatsu M."/>
            <person name="Hayashizaki Y."/>
        </authorList>
    </citation>
    <scope>NUCLEOTIDE SEQUENCE</scope>
    <source>
        <strain evidence="2">C57BL/6J</strain>
        <tissue evidence="2">Lung</tissue>
        <tissue evidence="1">Testis</tissue>
    </source>
</reference>
<reference evidence="2" key="7">
    <citation type="submission" date="2002-04" db="EMBL/GenBank/DDBJ databases">
        <authorList>
            <person name="Adachi J."/>
            <person name="Aizawa K."/>
            <person name="Akimura T."/>
            <person name="Arakawa T."/>
            <person name="Bono H."/>
            <person name="Carninci P."/>
            <person name="Fukuda S."/>
            <person name="Furuno M."/>
            <person name="Hanagaki T."/>
            <person name="Hara A."/>
            <person name="Hashizume W."/>
            <person name="Hayashida K."/>
            <person name="Hayatsu N."/>
            <person name="Hiramoto K."/>
            <person name="Hiraoka T."/>
            <person name="Hirozane T."/>
            <person name="Hori F."/>
            <person name="Imotani K."/>
            <person name="Ishii Y."/>
            <person name="Itoh M."/>
            <person name="Kagawa I."/>
            <person name="Kasukawa T."/>
            <person name="Katoh H."/>
            <person name="Kawai J."/>
            <person name="Kojima Y."/>
            <person name="Kondo S."/>
            <person name="Konno H."/>
            <person name="Kouda M."/>
            <person name="Koya S."/>
            <person name="Kurihara C."/>
            <person name="Matsuyama T."/>
            <person name="Miyazaki A."/>
            <person name="Murata M."/>
            <person name="Nakamura M."/>
            <person name="Nishi K."/>
            <person name="Nomura K."/>
            <person name="Numazaki R."/>
            <person name="Ohno M."/>
            <person name="Ohsato N."/>
            <person name="Okazaki Y."/>
            <person name="Saito R."/>
            <person name="Saitoh H."/>
            <person name="Sakai C."/>
            <person name="Sakai K."/>
            <person name="Sakazume N."/>
            <person name="Sano H."/>
            <person name="Sasaki D."/>
            <person name="Shibata K."/>
            <person name="Shinagawa A."/>
            <person name="Shiraki T."/>
            <person name="Sogabe Y."/>
            <person name="Tagami M."/>
            <person name="Tagawa A."/>
            <person name="Takahashi F."/>
            <person name="Takaku-Akahira S."/>
            <person name="Takeda Y."/>
            <person name="Tanaka T."/>
            <person name="Tomaru A."/>
            <person name="Toya T."/>
            <person name="Yasunishi A."/>
            <person name="Muramatsu M."/>
            <person name="Hayashizaki Y."/>
        </authorList>
    </citation>
    <scope>NUCLEOTIDE SEQUENCE</scope>
    <source>
        <strain evidence="2">C57BL/6J</strain>
        <tissue evidence="2">Lung</tissue>
    </source>
</reference>
<reference evidence="2" key="9">
    <citation type="journal article" date="2005" name="Science">
        <title>Antisense Transcription in the Mammalian Transcriptome.</title>
        <authorList>
            <consortium name="RIKEN Genome Exploration Research Group and Genome Science Group (Genome Network Project Core Group) and the FANTOM Consortium"/>
        </authorList>
    </citation>
    <scope>NUCLEOTIDE SEQUENCE</scope>
    <source>
        <strain evidence="2">C57BL/6J</strain>
        <tissue evidence="2">Lung</tissue>
        <tissue evidence="1">Testis</tissue>
    </source>
</reference>
<gene>
    <name evidence="3" type="primary">4930518I15Rik</name>
</gene>
<reference evidence="2" key="3">
    <citation type="journal article" date="2000" name="Genome Res.">
        <title>RIKEN integrated sequence analysis (RISA) system--384-format sequencing pipeline with 384 multicapillary sequencer.</title>
        <authorList>
            <person name="Shibata K."/>
            <person name="Itoh M."/>
            <person name="Aizawa K."/>
            <person name="Nagaoka S."/>
            <person name="Sasaki N."/>
            <person name="Carninci P."/>
            <person name="Konno H."/>
            <person name="Akiyama J."/>
            <person name="Nishi K."/>
            <person name="Kitsunai T."/>
            <person name="Tashiro H."/>
            <person name="Itoh M."/>
            <person name="Sumi N."/>
            <person name="Ishii Y."/>
            <person name="Nakamura S."/>
            <person name="Hazama M."/>
            <person name="Nishine T."/>
            <person name="Harada A."/>
            <person name="Yamamoto R."/>
            <person name="Matsumoto H."/>
            <person name="Sakaguchi S."/>
            <person name="Ikegami T."/>
            <person name="Kashiwagi K."/>
            <person name="Fujiwake S."/>
            <person name="Inoue K."/>
            <person name="Togawa Y."/>
            <person name="Izawa M."/>
            <person name="Ohara E."/>
            <person name="Watahiki M."/>
            <person name="Yoneda Y."/>
            <person name="Ishikawa T."/>
            <person name="Ozawa K."/>
            <person name="Tanaka T."/>
            <person name="Matsuura S."/>
            <person name="Kawai J."/>
            <person name="Okazaki Y."/>
            <person name="Muramatsu M."/>
            <person name="Inoue Y."/>
            <person name="Kira A."/>
            <person name="Hayashizaki Y."/>
        </authorList>
    </citation>
    <scope>NUCLEOTIDE SEQUENCE</scope>
    <source>
        <strain evidence="2">C57BL/6J</strain>
        <tissue evidence="2">Lung</tissue>
        <tissue evidence="1">Testis</tissue>
    </source>
</reference>
<evidence type="ECO:0000313" key="1">
    <source>
        <dbReference type="EMBL" id="BAE43246.1"/>
    </source>
</evidence>
<dbReference type="EMBL" id="AK085033">
    <property type="protein sequence ID" value="BAE43388.1"/>
    <property type="molecule type" value="mRNA"/>
</dbReference>
<evidence type="ECO:0000313" key="3">
    <source>
        <dbReference type="MGI" id="MGI:1921954"/>
    </source>
</evidence>
<reference evidence="2" key="1">
    <citation type="journal article" date="1999" name="Methods Enzymol.">
        <title>High-efficiency full-length cDNA cloning.</title>
        <authorList>
            <person name="Carninci P."/>
            <person name="Hayashizaki Y."/>
        </authorList>
    </citation>
    <scope>NUCLEOTIDE SEQUENCE</scope>
    <source>
        <strain evidence="2">C57BL/6J</strain>
        <tissue evidence="2">Lung</tissue>
        <tissue evidence="1">Testis</tissue>
    </source>
</reference>
<sequence length="57" mass="6567">MTSQLKPLCPGKKVPKAHQFATVFFFFFNCRAFMRHFTSKPHTEYYLSDGITSCCVA</sequence>
<dbReference type="AlphaFoldDB" id="Q3V2W7"/>
<protein>
    <submittedName>
        <fullName evidence="2">Uncharacterized protein</fullName>
    </submittedName>
</protein>
<organism evidence="2">
    <name type="scientific">Mus musculus</name>
    <name type="common">Mouse</name>
    <dbReference type="NCBI Taxonomy" id="10090"/>
    <lineage>
        <taxon>Eukaryota</taxon>
        <taxon>Metazoa</taxon>
        <taxon>Chordata</taxon>
        <taxon>Craniata</taxon>
        <taxon>Vertebrata</taxon>
        <taxon>Euteleostomi</taxon>
        <taxon>Mammalia</taxon>
        <taxon>Eutheria</taxon>
        <taxon>Euarchontoglires</taxon>
        <taxon>Glires</taxon>
        <taxon>Rodentia</taxon>
        <taxon>Myomorpha</taxon>
        <taxon>Muroidea</taxon>
        <taxon>Muridae</taxon>
        <taxon>Murinae</taxon>
        <taxon>Mus</taxon>
        <taxon>Mus</taxon>
    </lineage>
</organism>
<reference evidence="2" key="5">
    <citation type="journal article" date="2001" name="Nature">
        <title>Functional annotation of a full-length mouse cDNA collection.</title>
        <authorList>
            <consortium name="The RIKEN Genome Exploration Research Group Phase II Team and the FANTOM Consortium"/>
        </authorList>
    </citation>
    <scope>NUCLEOTIDE SEQUENCE</scope>
    <source>
        <strain evidence="2">C57BL/6J</strain>
        <tissue evidence="2">Lung</tissue>
        <tissue evidence="1">Testis</tissue>
    </source>
</reference>
<dbReference type="MGI" id="MGI:1921954">
    <property type="gene designation" value="4930518I15Rik"/>
</dbReference>
<proteinExistence type="evidence at transcript level"/>
<dbReference type="AGR" id="MGI:1921954"/>
<reference evidence="1" key="4">
    <citation type="submission" date="2000-07" db="EMBL/GenBank/DDBJ databases">
        <authorList>
            <person name="Adachi J."/>
            <person name="Aizawa K."/>
            <person name="Akahira S."/>
            <person name="Akimura T."/>
            <person name="Arai A."/>
            <person name="Aono H."/>
            <person name="Arakawa T."/>
            <person name="Bono H."/>
            <person name="Carninci P."/>
            <person name="Fukuda S."/>
            <person name="Fukunishi Y."/>
            <person name="Furuno M."/>
            <person name="Hanagaki T."/>
            <person name="Hara A."/>
            <person name="Hayatsu N."/>
            <person name="Hiramoto K."/>
            <person name="Hiraoka T."/>
            <person name="Hori F."/>
            <person name="Imotani K."/>
            <person name="Ishii Y."/>
            <person name="Itoh M."/>
            <person name="Izawa M."/>
            <person name="Kasukawa T."/>
            <person name="Kato H."/>
            <person name="Kawai J."/>
            <person name="Kojima Y."/>
            <person name="Konno H."/>
            <person name="Kouda M."/>
            <person name="Koya S."/>
            <person name="Kurihara C."/>
            <person name="Matsuyama T."/>
            <person name="Miyazaki A."/>
            <person name="Nishi K."/>
            <person name="Nomura K."/>
            <person name="Numazaki R."/>
            <person name="Ohno M."/>
            <person name="Okazaki Y."/>
            <person name="Okido T."/>
            <person name="Owa C."/>
            <person name="Saito H."/>
            <person name="Saito R."/>
            <person name="Sakai C."/>
            <person name="Sakai K."/>
            <person name="Sano H."/>
            <person name="Sasaki D."/>
            <person name="Shibata K."/>
            <person name="Shibata Y."/>
            <person name="Shinagawa A."/>
            <person name="Shiraki T."/>
            <person name="Sogabe Y."/>
            <person name="Suzuki H."/>
            <person name="Tagami M."/>
            <person name="Tagawa A."/>
            <person name="Takahashi F."/>
            <person name="Tanaka T."/>
            <person name="Tejima Y."/>
            <person name="Toya T."/>
            <person name="Yamamura T."/>
            <person name="Yasunishi A."/>
            <person name="Yoshida K."/>
            <person name="Yoshino M."/>
            <person name="Muramatsu M."/>
            <person name="Hayashizaki Y."/>
        </authorList>
    </citation>
    <scope>NUCLEOTIDE SEQUENCE</scope>
    <source>
        <strain evidence="1">C57BL/6J</strain>
        <tissue evidence="1">Testis</tissue>
    </source>
</reference>